<dbReference type="Pfam" id="PF12733">
    <property type="entry name" value="Cadherin-like"/>
    <property type="match status" value="3"/>
</dbReference>
<gene>
    <name evidence="5" type="ORF">HH215_16515</name>
</gene>
<dbReference type="SUPFAM" id="SSF49265">
    <property type="entry name" value="Fibronectin type III"/>
    <property type="match status" value="1"/>
</dbReference>
<evidence type="ECO:0000313" key="5">
    <source>
        <dbReference type="EMBL" id="QJD84625.1"/>
    </source>
</evidence>
<feature type="domain" description="SLH" evidence="4">
    <location>
        <begin position="2746"/>
        <end position="2806"/>
    </location>
</feature>
<dbReference type="PANTHER" id="PTHR46093">
    <property type="entry name" value="ACYL-COA-BINDING DOMAIN-CONTAINING PROTEIN 5"/>
    <property type="match status" value="1"/>
</dbReference>
<evidence type="ECO:0000256" key="2">
    <source>
        <dbReference type="ARBA" id="ARBA00022737"/>
    </source>
</evidence>
<accession>A0A7Z2VKG5</accession>
<proteinExistence type="predicted"/>
<dbReference type="InterPro" id="IPR025883">
    <property type="entry name" value="Cadherin-like_domain"/>
</dbReference>
<dbReference type="InterPro" id="IPR015915">
    <property type="entry name" value="Kelch-typ_b-propeller"/>
</dbReference>
<reference evidence="5 6" key="1">
    <citation type="submission" date="2020-04" db="EMBL/GenBank/DDBJ databases">
        <title>Genome sequencing of novel species.</title>
        <authorList>
            <person name="Heo J."/>
            <person name="Kim S.-J."/>
            <person name="Kim J.-S."/>
            <person name="Hong S.-B."/>
            <person name="Kwon S.-W."/>
        </authorList>
    </citation>
    <scope>NUCLEOTIDE SEQUENCE [LARGE SCALE GENOMIC DNA]</scope>
    <source>
        <strain evidence="5 6">MFER-1</strain>
    </source>
</reference>
<evidence type="ECO:0000259" key="3">
    <source>
        <dbReference type="PROSITE" id="PS50853"/>
    </source>
</evidence>
<keyword evidence="6" id="KW-1185">Reference proteome</keyword>
<feature type="domain" description="Fibronectin type-III" evidence="3">
    <location>
        <begin position="1737"/>
        <end position="1837"/>
    </location>
</feature>
<dbReference type="PROSITE" id="PS51272">
    <property type="entry name" value="SLH"/>
    <property type="match status" value="3"/>
</dbReference>
<evidence type="ECO:0000259" key="4">
    <source>
        <dbReference type="PROSITE" id="PS51272"/>
    </source>
</evidence>
<feature type="domain" description="SLH" evidence="4">
    <location>
        <begin position="2807"/>
        <end position="2870"/>
    </location>
</feature>
<dbReference type="KEGG" id="cheb:HH215_16515"/>
<dbReference type="EMBL" id="CP051680">
    <property type="protein sequence ID" value="QJD84625.1"/>
    <property type="molecule type" value="Genomic_DNA"/>
</dbReference>
<dbReference type="PANTHER" id="PTHR46093:SF18">
    <property type="entry name" value="FIBRONECTIN TYPE-III DOMAIN-CONTAINING PROTEIN"/>
    <property type="match status" value="1"/>
</dbReference>
<keyword evidence="2" id="KW-0677">Repeat</keyword>
<dbReference type="InterPro" id="IPR036116">
    <property type="entry name" value="FN3_sf"/>
</dbReference>
<organism evidence="5 6">
    <name type="scientific">Cohnella herbarum</name>
    <dbReference type="NCBI Taxonomy" id="2728023"/>
    <lineage>
        <taxon>Bacteria</taxon>
        <taxon>Bacillati</taxon>
        <taxon>Bacillota</taxon>
        <taxon>Bacilli</taxon>
        <taxon>Bacillales</taxon>
        <taxon>Paenibacillaceae</taxon>
        <taxon>Cohnella</taxon>
    </lineage>
</organism>
<dbReference type="InterPro" id="IPR013783">
    <property type="entry name" value="Ig-like_fold"/>
</dbReference>
<dbReference type="InterPro" id="IPR003961">
    <property type="entry name" value="FN3_dom"/>
</dbReference>
<dbReference type="PROSITE" id="PS50853">
    <property type="entry name" value="FN3"/>
    <property type="match status" value="1"/>
</dbReference>
<dbReference type="Pfam" id="PF00395">
    <property type="entry name" value="SLH"/>
    <property type="match status" value="3"/>
</dbReference>
<dbReference type="Gene3D" id="2.60.40.10">
    <property type="entry name" value="Immunoglobulins"/>
    <property type="match status" value="1"/>
</dbReference>
<dbReference type="SMART" id="SM00060">
    <property type="entry name" value="FN3"/>
    <property type="match status" value="3"/>
</dbReference>
<evidence type="ECO:0000256" key="1">
    <source>
        <dbReference type="ARBA" id="ARBA00022441"/>
    </source>
</evidence>
<keyword evidence="1" id="KW-0880">Kelch repeat</keyword>
<protein>
    <submittedName>
        <fullName evidence="5">Uncharacterized protein</fullName>
    </submittedName>
</protein>
<evidence type="ECO:0000313" key="6">
    <source>
        <dbReference type="Proteomes" id="UP000502248"/>
    </source>
</evidence>
<name>A0A7Z2VKG5_9BACL</name>
<dbReference type="Gene3D" id="2.120.10.80">
    <property type="entry name" value="Kelch-type beta propeller"/>
    <property type="match status" value="2"/>
</dbReference>
<feature type="domain" description="SLH" evidence="4">
    <location>
        <begin position="2681"/>
        <end position="2744"/>
    </location>
</feature>
<dbReference type="Pfam" id="PF24681">
    <property type="entry name" value="Kelch_KLHDC2_KLHL20_DRC7"/>
    <property type="match status" value="1"/>
</dbReference>
<dbReference type="SUPFAM" id="SSF117281">
    <property type="entry name" value="Kelch motif"/>
    <property type="match status" value="1"/>
</dbReference>
<dbReference type="InterPro" id="IPR001119">
    <property type="entry name" value="SLH_dom"/>
</dbReference>
<sequence length="2907" mass="313749">MRKGWNSGLIKLLIVALLLQGMPLKYGGGNTAYAEGSEQGSDDPMISVTSSTYGNDKLTDYTWKRAENGTFKPAARQAASMAYDEAAGNVVLFGGEGGGLLRDTWVWDGSEQTWQQETGSLSNPVERKLAVMAFDPSTQKVLMFGGQGSSGLLNDTWLWDGHTANWTKLTPSVSPSARAGAQLAFDGEQLVLFGGYKLNGATKVPLGDTWLWDGTNWTEVTPSDPADSPPAAYNGQMAFDGQAAVLYGGITGNTTENGQTIKDSSPYLWHWHADTLKWTSTTGPEAFGRWDHAMAYDGRRVVILSGARDYVHLYNSNSTLFTDLKMPSSHYPYPRTSMAYGWKNGAWERFPQLGSSDFAVLDDVGYPGELQLYPNQQPFPITNASMAFDGTNFIVFGGHRDAVDVWDKHQIKGGHYIETKPAGVMGETWVFGYTPPSPPGIKMIDDPLINLDPAHLNDTVSVIYSVYSLGGKPVSSRGVEYRPYTEEGSEAWIAVPYTANPQETGSFTVTLSGLTWQREYEVRGYAVNELGTSITPIARFVLDNDPSMEEPDVRIDRIGPSVLHVKDKKRIVAVGEGITNLHRKPLGEIHYFLKNGDSTIPLKHTILNKSQLELTWDGELPPGTYEVHLEHDTYQDYEFIDDPSTTEHNEGLGIFNTDFYKPRNFDRVDVPGTGSGNEPTSMWLQGPFTESHLKPKEYVLNDTSEVVTINGNVQFKGSSLVVDKTDPTKSVITGDGRFYVNSSRTPGANVSYTLYDGPFTIDSNDFSLNLSGNSAADYLSIEMPFTANKLTFVKGGLDMSGTLDIGFMVGNQKVFSSVAVEKIEYRNNRFDINGTYSMNKSFKVGPLDVSDTQFVIDSRIPYVSVKAKGKLPNNSIGFDLLMKLKQGRLDEIGFGMYDKTKLASTGLQVNYLFGNVNNLAGKSQIPQRFSVTGSVADVIVPMLKHPTVDYKFNLLGTDSIAVDLTNYGFDASGIEYYYWFPVNDMSMQVVTDPKIAALPGFASQGFLAKGNISVFDYVKGVIGAYSFNKKGYSGVLKGTVYVPKGIPRIGGATVRNVVLSVNEKGMSGLMKHNGINARVTYTFQNNTILFEVEAEPPKKSWWEKGLDLYNSVNDFFEQTAPLGDILEELILYNKPNNSSPFLIAAADDWKKSFDFARFNAANGLASTTGAMEKVYELTPMRLAIQPEDTTETNVNARIADGQLTAVDRMPRMTMNADASSSQISSEFTVNRSYEALIVMTGDQRSAVLKASSAANPSVENTIKTEAVYNDGQNTTYMRASLYEGNWKLITGNGSRIGVNELLFANQSLTLDQLAAVWEGTPDRSVTSLIIEEAGAYALNIEAAQGEVILYKPDGRPYNVQMSQNEPGWNSFMDSGDLHVLLDAVESGTWLISADESPKAAINDVPSLTTMEQLRQWVQDKAYPTYIEMSRTSSGQAIVEIYGADEETKLYAPNGEYYKLQPDPNLSGMNVTFDEAQKKMTVWLDKVELNGQWKAVGSAFTSVAAYKLNRKFKSIKPLLDEGRYSKYFELAEKGDYMLSVSGGNTGTVVLAPNGKPYTLNFADQSGNAYLQPAADRVLAPSSGGDPLDQTQVVTPNPVQDGRDMLYVSLLNAPAGKWLVQNNTKVDLQIQKLIPSPDVKASVTSLADTGNRIQVTWSTENASADTEVAIMLTGSRDAYSGEVLADGLTASGSKVMDIPEMTIPGTYYLTVAATSADNASTYAVADNQVEVTAPYALNAPSQLSVLSTGNGEVSLQFASVTGQVERYRIWVGEGADAQPTTPIMDFAPQSGASQQAVISGLRVDADYTIAVSAIGEQGGRLVLSPLSENVNLRLPVPQPAALTVSLDAGAKPVVERTSTAYDGSDEKLFLTAAEQATLEVTSNQAAELTLTINGRTFDSVQGSANGTHSFDLNELLDTNALGEQEYKMRIEAVNARGDRSIEYRKLFVDRTAPLLVVSGGNDTEGKSISLNGTVDFSGKLLIEGQTEAGAKLDIGGVIVPIDDTGRFVYYAPLAWDSNTDRILITMKASDEAGNETTHGFEVLKDTAGIGLTYPDDLAALTTGDATMSAPYQFGTSDYQAIAYSNKVRVYAVPMVSSSAVSIDGTPLPTSGYVEVDLPEGGRTVQIGVKPAGNPPERFYTLSIATGSNAALLNALTLKTQTGEAVAAQPFTGTEETYNVYVEDSVEEVTLTPHAQMAGSEIRVNGQAVQGGQASQTIPLDANENPIPVTVVSPDGTSTREYQVVVWRMPSNNADLQQLDIATTGAVMSPGFDPNVPTYRVLVPSATSVLELHPVAQQANAVVQVNGQAVTGGSVNVPLSGDSTSVVIEVRAQDDSERKYTLSVVRQKAVPAQAPLLSSLEASAIMDGDFSPYRLSYGTKANTDNGWATITAIADDPQTIVTVKGVSLQGGGKFAPNLELGKNNIVVKVESADLTASRTYSVNVTRVSKSGTGSPEGTVRQSTIAGGAGKWSDQIEIVRTITKEGIALDTVKLDADKARMILAKSKQNNDSIARIYVTDIPGDPADERMVNLSAGALSLLADGGLSLQIILPEAVIDLSAASLQQLGKKGQDVYFRVIPVVADDERDKVKSRVLTSEPVRKATGNKSASVIGNPVRIETNSNGFKAELLFPLANSGLPTDEAAAKQMLSELSVYIEHSDGEKVLASGEIRYDENGKIAGIAIVVNKFSTFTIVRTSVQTNEEASVLKPYIFGYPNGTFGPTQSIKRAEFAAILHRLGADGSTTGMSSTQAKGYADVAAKHWAAEEIGYMQRSGLMLGDHKGLFRPDVAVTRAEMAKIVSRLLPSDAGDQASAGTFSDTQGHWAADAIKMAAQAGILQGYTDGTFRPDNKLSRAEAVKVLNKLFQRPTASAKTSSWQDVPLNNWAIREIESASGTVKVLSGGGVIVEPAKH</sequence>
<dbReference type="Proteomes" id="UP000502248">
    <property type="component" value="Chromosome"/>
</dbReference>
<dbReference type="RefSeq" id="WP_169280906.1">
    <property type="nucleotide sequence ID" value="NZ_CP051680.1"/>
</dbReference>